<dbReference type="STRING" id="395494.Galf_0052"/>
<dbReference type="RefSeq" id="WP_013292040.1">
    <property type="nucleotide sequence ID" value="NC_014394.1"/>
</dbReference>
<feature type="domain" description="DUF4124" evidence="3">
    <location>
        <begin position="6"/>
        <end position="51"/>
    </location>
</feature>
<dbReference type="Pfam" id="PF13511">
    <property type="entry name" value="DUF4124"/>
    <property type="match status" value="1"/>
</dbReference>
<evidence type="ECO:0000313" key="4">
    <source>
        <dbReference type="EMBL" id="ADL54097.1"/>
    </source>
</evidence>
<accession>D9SHR4</accession>
<name>D9SHR4_GALCS</name>
<dbReference type="eggNOG" id="ENOG50313R9">
    <property type="taxonomic scope" value="Bacteria"/>
</dbReference>
<feature type="compositionally biased region" description="Basic and acidic residues" evidence="1">
    <location>
        <begin position="63"/>
        <end position="80"/>
    </location>
</feature>
<organism evidence="4 5">
    <name type="scientific">Gallionella capsiferriformans (strain ES-2)</name>
    <name type="common">Gallionella ferruginea capsiferriformans (strain ES-2)</name>
    <dbReference type="NCBI Taxonomy" id="395494"/>
    <lineage>
        <taxon>Bacteria</taxon>
        <taxon>Pseudomonadati</taxon>
        <taxon>Pseudomonadota</taxon>
        <taxon>Betaproteobacteria</taxon>
        <taxon>Nitrosomonadales</taxon>
        <taxon>Gallionellaceae</taxon>
        <taxon>Gallionella</taxon>
    </lineage>
</organism>
<dbReference type="KEGG" id="gca:Galf_0052"/>
<dbReference type="AlphaFoldDB" id="D9SHR4"/>
<evidence type="ECO:0000256" key="1">
    <source>
        <dbReference type="SAM" id="MobiDB-lite"/>
    </source>
</evidence>
<proteinExistence type="predicted"/>
<protein>
    <recommendedName>
        <fullName evidence="3">DUF4124 domain-containing protein</fullName>
    </recommendedName>
</protein>
<sequence length="140" mass="15418" precursor="true">MKFWILLLCLSPSLVLADIYKSVDADGHVTYSSAPIKGGKRIVLSAPTQNTPNHVRASATPHDFPRVTDEAQKGRDGSRRKILEDELKAEVGLMEAAKQSLQVAEAHRPRDAEKIKGLTRQLDLHQGNIAALKTELSKLK</sequence>
<dbReference type="Proteomes" id="UP000001235">
    <property type="component" value="Chromosome"/>
</dbReference>
<dbReference type="HOGENOM" id="CLU_099362_2_0_4"/>
<feature type="signal peptide" evidence="2">
    <location>
        <begin position="1"/>
        <end position="17"/>
    </location>
</feature>
<keyword evidence="5" id="KW-1185">Reference proteome</keyword>
<feature type="chain" id="PRO_5003128101" description="DUF4124 domain-containing protein" evidence="2">
    <location>
        <begin position="18"/>
        <end position="140"/>
    </location>
</feature>
<evidence type="ECO:0000313" key="5">
    <source>
        <dbReference type="Proteomes" id="UP000001235"/>
    </source>
</evidence>
<keyword evidence="2" id="KW-0732">Signal</keyword>
<feature type="region of interest" description="Disordered" evidence="1">
    <location>
        <begin position="49"/>
        <end position="80"/>
    </location>
</feature>
<evidence type="ECO:0000256" key="2">
    <source>
        <dbReference type="SAM" id="SignalP"/>
    </source>
</evidence>
<dbReference type="EMBL" id="CP002159">
    <property type="protein sequence ID" value="ADL54097.1"/>
    <property type="molecule type" value="Genomic_DNA"/>
</dbReference>
<dbReference type="InterPro" id="IPR025392">
    <property type="entry name" value="DUF4124"/>
</dbReference>
<evidence type="ECO:0000259" key="3">
    <source>
        <dbReference type="Pfam" id="PF13511"/>
    </source>
</evidence>
<reference evidence="4 5" key="1">
    <citation type="submission" date="2010-08" db="EMBL/GenBank/DDBJ databases">
        <title>Complete sequence of Gallionella capsiferriformans ES-2.</title>
        <authorList>
            <consortium name="US DOE Joint Genome Institute"/>
            <person name="Lucas S."/>
            <person name="Copeland A."/>
            <person name="Lapidus A."/>
            <person name="Cheng J.-F."/>
            <person name="Bruce D."/>
            <person name="Goodwin L."/>
            <person name="Pitluck S."/>
            <person name="Chertkov O."/>
            <person name="Davenport K.W."/>
            <person name="Detter J.C."/>
            <person name="Han C."/>
            <person name="Tapia R."/>
            <person name="Land M."/>
            <person name="Hauser L."/>
            <person name="Chang Y.-J."/>
            <person name="Jeffries C."/>
            <person name="Kyrpides N."/>
            <person name="Ivanova N."/>
            <person name="Mikhailova N."/>
            <person name="Shelobolina E.S."/>
            <person name="Picardal F."/>
            <person name="Roden E."/>
            <person name="Emerson D."/>
            <person name="Woyke T."/>
        </authorList>
    </citation>
    <scope>NUCLEOTIDE SEQUENCE [LARGE SCALE GENOMIC DNA]</scope>
    <source>
        <strain evidence="4 5">ES-2</strain>
    </source>
</reference>
<gene>
    <name evidence="4" type="ordered locus">Galf_0052</name>
</gene>